<dbReference type="PANTHER" id="PTHR11803">
    <property type="entry name" value="2-IMINOBUTANOATE/2-IMINOPROPANOATE DEAMINASE RIDA"/>
    <property type="match status" value="1"/>
</dbReference>
<dbReference type="NCBIfam" id="TIGR00004">
    <property type="entry name" value="Rid family detoxifying hydrolase"/>
    <property type="match status" value="1"/>
</dbReference>
<protein>
    <submittedName>
        <fullName evidence="2">Translation initiation inhibitor</fullName>
    </submittedName>
</protein>
<evidence type="ECO:0000256" key="1">
    <source>
        <dbReference type="ARBA" id="ARBA00010552"/>
    </source>
</evidence>
<name>A9KGR4_COXBN</name>
<dbReference type="Pfam" id="PF01042">
    <property type="entry name" value="Ribonuc_L-PSP"/>
    <property type="match status" value="1"/>
</dbReference>
<dbReference type="SUPFAM" id="SSF55298">
    <property type="entry name" value="YjgF-like"/>
    <property type="match status" value="1"/>
</dbReference>
<evidence type="ECO:0000313" key="2">
    <source>
        <dbReference type="EMBL" id="ABS78101.2"/>
    </source>
</evidence>
<dbReference type="PROSITE" id="PS01094">
    <property type="entry name" value="UPF0076"/>
    <property type="match status" value="1"/>
</dbReference>
<comment type="similarity">
    <text evidence="1">Belongs to the RutC family.</text>
</comment>
<dbReference type="GO" id="GO:0005829">
    <property type="term" value="C:cytosol"/>
    <property type="evidence" value="ECO:0007669"/>
    <property type="project" value="TreeGrafter"/>
</dbReference>
<dbReference type="InterPro" id="IPR006056">
    <property type="entry name" value="RidA"/>
</dbReference>
<dbReference type="Proteomes" id="UP000008555">
    <property type="component" value="Chromosome"/>
</dbReference>
<dbReference type="EMBL" id="CP000733">
    <property type="protein sequence ID" value="ABS78101.2"/>
    <property type="molecule type" value="Genomic_DNA"/>
</dbReference>
<proteinExistence type="inferred from homology"/>
<dbReference type="FunFam" id="3.30.1330.40:FF:000001">
    <property type="entry name" value="L-PSP family endoribonuclease"/>
    <property type="match status" value="1"/>
</dbReference>
<evidence type="ECO:0000313" key="3">
    <source>
        <dbReference type="Proteomes" id="UP000008555"/>
    </source>
</evidence>
<sequence>MRILRGGPKLIFYNTSNWGVVMKQIIGTNKAPRAIGTYSQAVKAGNTVYFSGQIPLEPETMEIISGDFKDHVHRVFKNIAAIAEAAGGSLAQIVKLTIYLTDMENFHLVNEVMKHYYEEPYPARAVIAVKQLPKNALIEIDAVMVLGE</sequence>
<organism evidence="2 3">
    <name type="scientific">Coxiella burnetii (strain Dugway 5J108-111)</name>
    <dbReference type="NCBI Taxonomy" id="434922"/>
    <lineage>
        <taxon>Bacteria</taxon>
        <taxon>Pseudomonadati</taxon>
        <taxon>Pseudomonadota</taxon>
        <taxon>Gammaproteobacteria</taxon>
        <taxon>Legionellales</taxon>
        <taxon>Coxiellaceae</taxon>
        <taxon>Coxiella</taxon>
    </lineage>
</organism>
<dbReference type="Gene3D" id="3.30.1330.40">
    <property type="entry name" value="RutC-like"/>
    <property type="match status" value="1"/>
</dbReference>
<gene>
    <name evidence="2" type="ordered locus">CBUD_1777</name>
</gene>
<dbReference type="CDD" id="cd00448">
    <property type="entry name" value="YjgF_YER057c_UK114_family"/>
    <property type="match status" value="1"/>
</dbReference>
<reference evidence="2 3" key="1">
    <citation type="journal article" date="2009" name="Infect. Immun.">
        <title>Comparative genomics reveal extensive transposon-mediated genomic plasticity and diversity among potential effector proteins within the genus Coxiella.</title>
        <authorList>
            <person name="Beare P.A."/>
            <person name="Unsworth N."/>
            <person name="Andoh M."/>
            <person name="Voth D.E."/>
            <person name="Omsland A."/>
            <person name="Gilk S.D."/>
            <person name="Williams K.P."/>
            <person name="Sobral B.W."/>
            <person name="Kupko J.J.III."/>
            <person name="Porcella S.F."/>
            <person name="Samuel J.E."/>
            <person name="Heinzen R.A."/>
        </authorList>
    </citation>
    <scope>NUCLEOTIDE SEQUENCE [LARGE SCALE GENOMIC DNA]</scope>
    <source>
        <strain evidence="2 3">Dugway 5J108-111</strain>
    </source>
</reference>
<dbReference type="GO" id="GO:0019239">
    <property type="term" value="F:deaminase activity"/>
    <property type="evidence" value="ECO:0007669"/>
    <property type="project" value="TreeGrafter"/>
</dbReference>
<dbReference type="InterPro" id="IPR006175">
    <property type="entry name" value="YjgF/YER057c/UK114"/>
</dbReference>
<dbReference type="KEGG" id="cbd:CBUD_1777"/>
<dbReference type="AlphaFoldDB" id="A9KGR4"/>
<dbReference type="PANTHER" id="PTHR11803:SF39">
    <property type="entry name" value="2-IMINOBUTANOATE_2-IMINOPROPANOATE DEAMINASE"/>
    <property type="match status" value="1"/>
</dbReference>
<accession>A9KGR4</accession>
<dbReference type="InterPro" id="IPR035959">
    <property type="entry name" value="RutC-like_sf"/>
</dbReference>
<dbReference type="HOGENOM" id="CLU_100715_7_1_6"/>
<dbReference type="InterPro" id="IPR019897">
    <property type="entry name" value="RidA_CS"/>
</dbReference>